<evidence type="ECO:0000256" key="1">
    <source>
        <dbReference type="SAM" id="Phobius"/>
    </source>
</evidence>
<dbReference type="RefSeq" id="WP_052536316.1">
    <property type="nucleotide sequence ID" value="NZ_CAACXP010000003.1"/>
</dbReference>
<dbReference type="AlphaFoldDB" id="A0AB38D4Q2"/>
<evidence type="ECO:0000313" key="3">
    <source>
        <dbReference type="Proteomes" id="UP000185210"/>
    </source>
</evidence>
<dbReference type="EMBL" id="FSHM01000008">
    <property type="protein sequence ID" value="SIB77023.1"/>
    <property type="molecule type" value="Genomic_DNA"/>
</dbReference>
<proteinExistence type="predicted"/>
<keyword evidence="1" id="KW-0812">Transmembrane</keyword>
<reference evidence="2 3" key="1">
    <citation type="submission" date="2016-11" db="EMBL/GenBank/DDBJ databases">
        <authorList>
            <consortium name="Pathogen Informatics"/>
        </authorList>
    </citation>
    <scope>NUCLEOTIDE SEQUENCE [LARGE SCALE GENOMIC DNA]</scope>
    <source>
        <strain evidence="2 3">104</strain>
    </source>
</reference>
<protein>
    <submittedName>
        <fullName evidence="2">Uncharacterized protein</fullName>
    </submittedName>
</protein>
<name>A0AB38D4Q2_9MYCO</name>
<keyword evidence="1" id="KW-1133">Transmembrane helix</keyword>
<accession>A0AB38D4Q2</accession>
<evidence type="ECO:0000313" key="2">
    <source>
        <dbReference type="EMBL" id="SIB77023.1"/>
    </source>
</evidence>
<gene>
    <name evidence="2" type="ORF">SAMEA2070301_04492</name>
</gene>
<keyword evidence="1" id="KW-0472">Membrane</keyword>
<dbReference type="Proteomes" id="UP000185210">
    <property type="component" value="Unassembled WGS sequence"/>
</dbReference>
<feature type="transmembrane region" description="Helical" evidence="1">
    <location>
        <begin position="6"/>
        <end position="23"/>
    </location>
</feature>
<organism evidence="2 3">
    <name type="scientific">Mycobacteroides abscessus subsp. abscessus</name>
    <dbReference type="NCBI Taxonomy" id="1185650"/>
    <lineage>
        <taxon>Bacteria</taxon>
        <taxon>Bacillati</taxon>
        <taxon>Actinomycetota</taxon>
        <taxon>Actinomycetes</taxon>
        <taxon>Mycobacteriales</taxon>
        <taxon>Mycobacteriaceae</taxon>
        <taxon>Mycobacteroides</taxon>
        <taxon>Mycobacteroides abscessus</taxon>
    </lineage>
</organism>
<sequence length="177" mass="19597">MTFLPWVSVVVSLTSVAVALLALRTHGKRELRGFNRKLLTEQVIELLTLLDTEFARLGAGSAKKDGFDVSAVHYMELSYQILSHKTAIDVVSPSCARAVTESVDRMSKFRDETDGKPYPLLGAMFNGLALMRGQLLVAHWRAVAYPQFDEKEIRQRAAKLKEPIDGTKLKPIVGPGT</sequence>
<comment type="caution">
    <text evidence="2">The sequence shown here is derived from an EMBL/GenBank/DDBJ whole genome shotgun (WGS) entry which is preliminary data.</text>
</comment>